<dbReference type="Proteomes" id="UP001497744">
    <property type="component" value="Unassembled WGS sequence"/>
</dbReference>
<feature type="region of interest" description="Disordered" evidence="1">
    <location>
        <begin position="74"/>
        <end position="93"/>
    </location>
</feature>
<gene>
    <name evidence="2" type="ORF">BcabD6B2_07350</name>
</gene>
<protein>
    <submittedName>
        <fullName evidence="2">Vacuolar sorting-associated protein 26</fullName>
    </submittedName>
</protein>
<sequence length="1742" mass="192714">MAGADAAVSSGAPAPARSARLAELRRLQHSVNCVLQDLYAGGAFGEIQAYVERELKSLDMHCGYNYSHRADDVLRAGNRGRPPRAEGRSRSRSDAGGALVEHFLLSHVEPLRTLVFTRRVRAYQHSYSNEEAVDLLLLTHDLYTTLHLASLDARMHLNAWDDAITALLHLGVVSYFIRCDLAAALRGHAATGSDNGAPELGADRFKALFQQRGIYIKDGEDRLVECYEILEHVLAGFIEELSLELWSRMVLLWLRDTSLFRVLDTLERLPLAIRSQLFRRARRCFHPLNLSVSKAGKRGYGGDPASFTTGVQPHVLMHAHSSPCAVPYSWAVGYLLSSSSSGRRYALEGWLMLAKLAADIDREFHISACFTIYIVARIISSEVRPFDDPGAAGSQGERQPGSPELKPAKEPQQPSDHSWRILQYAAAQHWGNLKSFCVMSGVDQLWVKRSGRWLGVNLTPISTFSWFARYANQSWLGLEFALMSDVDRIIPCTARGIDNVSFAPALSVEEKALPSAHIVVDHRDLEHLDVDAAGGCASAVHLDHLVVNGHALEMSLDFNPMCTYLASRHKRPKRYRLLPSQADRLSFKLSTKRPEFAKPPAICGLDSALLLALLAFCVAVDREYAMLHFRQSLDCLNYRDTLRKKRKMFLRKVMPWVPVPNRDEARRMTRFQRLIRGSFMKQAWKSYAEATGLDHVHDLQLVCAGCASTYMADPKEAGVMTMGSYISMESGELVQQADNAAFKCKTTSRLQDGFYEVLDRSKSALSQARCYLYSRRAGSKPLCGMVSMFNGYYRLLDKFPFMTDDRGDGEAARLREPRCEHVAVQPAIDSCDTCFARASFTQLDRVILLVDWISHYVFTNSVRHDPIFKRTPPIAAPCDSVPVARPYTVVDDYEGFLQLNSLEAVLRGGDRSSKMMEHVMHFYSTNPTSATGVGPWADRLSLLNEVVESAMLVSLATCFHERTYIYLVLNLALLQALQGRWNLCFSLVKQLRDCAREYNTPFGCNSLSAFGNVPRLAHIETVFISHLTAKILTELAGEPRQAIEQLSGEHVGASDAASAATGDAHVEADSESRATSAKSLLLLGASYLKLGDAQVHPFSAPISDYATSLLHLTDTDLAGVRYIDCTGLDYDVDSDHLVRTQDAPPRMGAFYGPAHFGRPDTFRKHGSYAESDSSAELRLSRRLSAFTKFANCDEMFADDDSETHQGTEAYEDASQGSVFDAEGEADVEVEAEADAGKVPDGDYPENRVATASQYILKSLSVDPLSSKAWVYLAHCAILAHEYDLAYACSKRSVECYDACLPGWLTMAVALSTLGRSAAPARVTRPVWHQYLVSKRREREKRNPHEGASAIVTVDAFPVPFDPVFPSRTETVGDLEEHLNKAVGGNLAPCLDVLVASTRFGSAFSYAGALQLVFRTAEGALQSFPWEALRSSVWASRVNKMELYLVLLMSIKCASQLDIADAADEWVQHGDSTISLKMASLVAQAVAHGLFVSSVPFLRALCLMFSLDVVDHHRAQAFGDKTRPEDGLGAAASFEEEAYGWITCIETLAQSGHASMAALFMPLLECFLDADLPRCCEAEYSGSSDDKIPTPPYAQIYRLGGVKRHFGGRAVAASDLRAEVAFLRLYVSSFLTPKESLGGLLADIRAGISEHHSRKLRLLEAQVLAGMQRHSEAARLYESLLRRGFIAAPSTDYLLEWRAMRVYTSVLNTLGELNKSFAVSAFADQCLLTVPQLRIDLCLLPPL</sequence>
<name>A0AAV4LMY9_BABCB</name>
<feature type="compositionally biased region" description="Basic and acidic residues" evidence="1">
    <location>
        <begin position="83"/>
        <end position="93"/>
    </location>
</feature>
<feature type="region of interest" description="Disordered" evidence="1">
    <location>
        <begin position="389"/>
        <end position="414"/>
    </location>
</feature>
<reference evidence="2 3" key="1">
    <citation type="submission" date="2021-06" db="EMBL/GenBank/DDBJ databases">
        <title>Genome sequence of Babesia caballi.</title>
        <authorList>
            <person name="Yamagishi J."/>
            <person name="Kidaka T."/>
            <person name="Ochi A."/>
        </authorList>
    </citation>
    <scope>NUCLEOTIDE SEQUENCE [LARGE SCALE GENOMIC DNA]</scope>
    <source>
        <strain evidence="2">USDA-D6B2</strain>
    </source>
</reference>
<dbReference type="SUPFAM" id="SSF48452">
    <property type="entry name" value="TPR-like"/>
    <property type="match status" value="1"/>
</dbReference>
<comment type="caution">
    <text evidence="2">The sequence shown here is derived from an EMBL/GenBank/DDBJ whole genome shotgun (WGS) entry which is preliminary data.</text>
</comment>
<organism evidence="2 3">
    <name type="scientific">Babesia caballi</name>
    <dbReference type="NCBI Taxonomy" id="5871"/>
    <lineage>
        <taxon>Eukaryota</taxon>
        <taxon>Sar</taxon>
        <taxon>Alveolata</taxon>
        <taxon>Apicomplexa</taxon>
        <taxon>Aconoidasida</taxon>
        <taxon>Piroplasmida</taxon>
        <taxon>Babesiidae</taxon>
        <taxon>Babesia</taxon>
    </lineage>
</organism>
<evidence type="ECO:0000256" key="1">
    <source>
        <dbReference type="SAM" id="MobiDB-lite"/>
    </source>
</evidence>
<evidence type="ECO:0000313" key="3">
    <source>
        <dbReference type="Proteomes" id="UP001497744"/>
    </source>
</evidence>
<evidence type="ECO:0000313" key="2">
    <source>
        <dbReference type="EMBL" id="GIX61300.1"/>
    </source>
</evidence>
<keyword evidence="3" id="KW-1185">Reference proteome</keyword>
<dbReference type="InterPro" id="IPR011990">
    <property type="entry name" value="TPR-like_helical_dom_sf"/>
</dbReference>
<proteinExistence type="predicted"/>
<dbReference type="GeneID" id="94192783"/>
<dbReference type="RefSeq" id="XP_067713371.1">
    <property type="nucleotide sequence ID" value="XM_067857270.1"/>
</dbReference>
<dbReference type="EMBL" id="BPLF01000001">
    <property type="protein sequence ID" value="GIX61300.1"/>
    <property type="molecule type" value="Genomic_DNA"/>
</dbReference>
<accession>A0AAV4LMY9</accession>